<organism evidence="3 5">
    <name type="scientific">Paenibacillus odorifer</name>
    <dbReference type="NCBI Taxonomy" id="189426"/>
    <lineage>
        <taxon>Bacteria</taxon>
        <taxon>Bacillati</taxon>
        <taxon>Bacillota</taxon>
        <taxon>Bacilli</taxon>
        <taxon>Bacillales</taxon>
        <taxon>Paenibacillaceae</taxon>
        <taxon>Paenibacillus</taxon>
    </lineage>
</organism>
<dbReference type="OrthoDB" id="2223083at2"/>
<dbReference type="EMBL" id="MPTD01000047">
    <property type="protein sequence ID" value="OMD43864.1"/>
    <property type="molecule type" value="Genomic_DNA"/>
</dbReference>
<comment type="caution">
    <text evidence="3">The sequence shown here is derived from an EMBL/GenBank/DDBJ whole genome shotgun (WGS) entry which is preliminary data.</text>
</comment>
<dbReference type="AlphaFoldDB" id="A0A1R0Z7S9"/>
<dbReference type="Pfam" id="PF09346">
    <property type="entry name" value="SMI1_KNR4"/>
    <property type="match status" value="1"/>
</dbReference>
<gene>
    <name evidence="2" type="ORF">BSK51_30520</name>
    <name evidence="3" type="ORF">BSK65_29835</name>
</gene>
<evidence type="ECO:0000313" key="4">
    <source>
        <dbReference type="Proteomes" id="UP000187313"/>
    </source>
</evidence>
<evidence type="ECO:0000313" key="5">
    <source>
        <dbReference type="Proteomes" id="UP000187425"/>
    </source>
</evidence>
<proteinExistence type="predicted"/>
<dbReference type="Proteomes" id="UP000187425">
    <property type="component" value="Unassembled WGS sequence"/>
</dbReference>
<dbReference type="Gene3D" id="3.40.1580.10">
    <property type="entry name" value="SMI1/KNR4-like"/>
    <property type="match status" value="1"/>
</dbReference>
<evidence type="ECO:0000313" key="2">
    <source>
        <dbReference type="EMBL" id="OMD43864.1"/>
    </source>
</evidence>
<dbReference type="Proteomes" id="UP000187313">
    <property type="component" value="Unassembled WGS sequence"/>
</dbReference>
<reference evidence="3 5" key="1">
    <citation type="submission" date="2016-11" db="EMBL/GenBank/DDBJ databases">
        <title>Paenibacillus species isolates.</title>
        <authorList>
            <person name="Beno S.M."/>
        </authorList>
    </citation>
    <scope>NUCLEOTIDE SEQUENCE [LARGE SCALE GENOMIC DNA]</scope>
    <source>
        <strain evidence="3 5">FSL H7-0443</strain>
        <strain evidence="2 4">FSL R5-0923</strain>
    </source>
</reference>
<feature type="domain" description="Knr4/Smi1-like" evidence="1">
    <location>
        <begin position="12"/>
        <end position="154"/>
    </location>
</feature>
<dbReference type="EMBL" id="MPTW01000046">
    <property type="protein sequence ID" value="OME64146.1"/>
    <property type="molecule type" value="Genomic_DNA"/>
</dbReference>
<dbReference type="SMART" id="SM00860">
    <property type="entry name" value="SMI1_KNR4"/>
    <property type="match status" value="1"/>
</dbReference>
<protein>
    <submittedName>
        <fullName evidence="3">SMI1/KNR4 family protein</fullName>
    </submittedName>
</protein>
<dbReference type="RefSeq" id="WP_076287098.1">
    <property type="nucleotide sequence ID" value="NZ_MPTD01000047.1"/>
</dbReference>
<dbReference type="SUPFAM" id="SSF160631">
    <property type="entry name" value="SMI1/KNR4-like"/>
    <property type="match status" value="1"/>
</dbReference>
<evidence type="ECO:0000313" key="3">
    <source>
        <dbReference type="EMBL" id="OME64146.1"/>
    </source>
</evidence>
<evidence type="ECO:0000259" key="1">
    <source>
        <dbReference type="SMART" id="SM00860"/>
    </source>
</evidence>
<sequence length="157" mass="18076">MKVDPNTIILPLPTEDLFKRKEGFWRIKLPNDFVSFLEVNNGGRPINSSFKCNNHDYAIDRFLCLLKTPRDNQLGMYDIDVTLTQIEDRLTDNEDLIGVDILPIAILFAGDFLCLDFCESRNNPKVCVWDHENSGELDPISYHVADSFEEFLTMLSE</sequence>
<keyword evidence="4" id="KW-1185">Reference proteome</keyword>
<dbReference type="InterPro" id="IPR037883">
    <property type="entry name" value="Knr4/Smi1-like_sf"/>
</dbReference>
<accession>A0A1R0Z7S9</accession>
<name>A0A1R0Z7S9_9BACL</name>
<dbReference type="InterPro" id="IPR018958">
    <property type="entry name" value="Knr4/Smi1-like_dom"/>
</dbReference>